<accession>A0A3P3XTM1</accession>
<dbReference type="PANTHER" id="PTHR35866:SF1">
    <property type="entry name" value="YKGJ FAMILY CYSTEINE CLUSTER PROTEIN"/>
    <property type="match status" value="1"/>
</dbReference>
<organism evidence="2">
    <name type="scientific">uncultured spirochete</name>
    <dbReference type="NCBI Taxonomy" id="156406"/>
    <lineage>
        <taxon>Bacteria</taxon>
        <taxon>Pseudomonadati</taxon>
        <taxon>Spirochaetota</taxon>
        <taxon>Spirochaetia</taxon>
        <taxon>Spirochaetales</taxon>
        <taxon>environmental samples</taxon>
    </lineage>
</organism>
<proteinExistence type="predicted"/>
<dbReference type="Pfam" id="PF03692">
    <property type="entry name" value="CxxCxxCC"/>
    <property type="match status" value="1"/>
</dbReference>
<dbReference type="EMBL" id="FWDO01000007">
    <property type="protein sequence ID" value="SLM19618.1"/>
    <property type="molecule type" value="Genomic_DNA"/>
</dbReference>
<sequence>MDTETLSKPRCFECIRCNGCCSGQPGYVWLSKKDLDTLSDFLHVSKRKFALDYCKPVDIGLSYTLSLKEKQNHDCIFLENSGCIVYNARPAQCRTYPFWGAILEEEESWIGEGKACPGIGRGPAIPSEIIVNAILERRQNPPLSIEKVAELKGLEAEWGT</sequence>
<evidence type="ECO:0000313" key="2">
    <source>
        <dbReference type="EMBL" id="SLM19618.1"/>
    </source>
</evidence>
<protein>
    <recommendedName>
        <fullName evidence="1">Platelet-derived growth factor (PDGF) family profile domain-containing protein</fullName>
    </recommendedName>
</protein>
<dbReference type="AlphaFoldDB" id="A0A3P3XTM1"/>
<dbReference type="InterPro" id="IPR005358">
    <property type="entry name" value="Puta_zinc/iron-chelating_dom"/>
</dbReference>
<reference evidence="2" key="1">
    <citation type="submission" date="2017-02" db="EMBL/GenBank/DDBJ databases">
        <authorList>
            <person name="Regsiter A."/>
            <person name="William W."/>
        </authorList>
    </citation>
    <scope>NUCLEOTIDE SEQUENCE</scope>
    <source>
        <strain evidence="2">BdmA 4</strain>
    </source>
</reference>
<gene>
    <name evidence="2" type="ORF">SPIRO4BDMA_70040</name>
</gene>
<dbReference type="InterPro" id="IPR000072">
    <property type="entry name" value="PDGF/VEGF_dom"/>
</dbReference>
<name>A0A3P3XTM1_9SPIR</name>
<dbReference type="GO" id="GO:0008083">
    <property type="term" value="F:growth factor activity"/>
    <property type="evidence" value="ECO:0007669"/>
    <property type="project" value="InterPro"/>
</dbReference>
<dbReference type="GO" id="GO:0016020">
    <property type="term" value="C:membrane"/>
    <property type="evidence" value="ECO:0007669"/>
    <property type="project" value="InterPro"/>
</dbReference>
<dbReference type="PANTHER" id="PTHR35866">
    <property type="entry name" value="PUTATIVE-RELATED"/>
    <property type="match status" value="1"/>
</dbReference>
<evidence type="ECO:0000259" key="1">
    <source>
        <dbReference type="PROSITE" id="PS50278"/>
    </source>
</evidence>
<dbReference type="PROSITE" id="PS50278">
    <property type="entry name" value="PDGF_2"/>
    <property type="match status" value="1"/>
</dbReference>
<feature type="domain" description="Platelet-derived growth factor (PDGF) family profile" evidence="1">
    <location>
        <begin position="1"/>
        <end position="24"/>
    </location>
</feature>